<name>A0ABU5IJD7_9BURK</name>
<protein>
    <recommendedName>
        <fullName evidence="3">AraC family transcriptional regulator</fullName>
    </recommendedName>
</protein>
<dbReference type="EMBL" id="JAXOJX010000037">
    <property type="protein sequence ID" value="MDZ5459009.1"/>
    <property type="molecule type" value="Genomic_DNA"/>
</dbReference>
<dbReference type="Proteomes" id="UP001293718">
    <property type="component" value="Unassembled WGS sequence"/>
</dbReference>
<reference evidence="1 2" key="1">
    <citation type="submission" date="2023-11" db="EMBL/GenBank/DDBJ databases">
        <title>Draft genome of Azohydromonas lata strain H1 (DSM1123), a polyhydroxyalkanoate producer.</title>
        <authorList>
            <person name="Traversa D."/>
            <person name="D'Addabbo P."/>
            <person name="Pazzani C."/>
            <person name="Manzari C."/>
            <person name="Chiara M."/>
            <person name="Scrascia M."/>
        </authorList>
    </citation>
    <scope>NUCLEOTIDE SEQUENCE [LARGE SCALE GENOMIC DNA]</scope>
    <source>
        <strain evidence="1 2">H1</strain>
    </source>
</reference>
<comment type="caution">
    <text evidence="1">The sequence shown here is derived from an EMBL/GenBank/DDBJ whole genome shotgun (WGS) entry which is preliminary data.</text>
</comment>
<keyword evidence="2" id="KW-1185">Reference proteome</keyword>
<gene>
    <name evidence="1" type="ORF">SM757_20735</name>
</gene>
<accession>A0ABU5IJD7</accession>
<organism evidence="1 2">
    <name type="scientific">Azohydromonas lata</name>
    <dbReference type="NCBI Taxonomy" id="45677"/>
    <lineage>
        <taxon>Bacteria</taxon>
        <taxon>Pseudomonadati</taxon>
        <taxon>Pseudomonadota</taxon>
        <taxon>Betaproteobacteria</taxon>
        <taxon>Burkholderiales</taxon>
        <taxon>Sphaerotilaceae</taxon>
        <taxon>Azohydromonas</taxon>
    </lineage>
</organism>
<evidence type="ECO:0000313" key="1">
    <source>
        <dbReference type="EMBL" id="MDZ5459009.1"/>
    </source>
</evidence>
<dbReference type="RefSeq" id="WP_322466885.1">
    <property type="nucleotide sequence ID" value="NZ_JAXOJX010000037.1"/>
</dbReference>
<evidence type="ECO:0008006" key="3">
    <source>
        <dbReference type="Google" id="ProtNLM"/>
    </source>
</evidence>
<sequence>MNIRHPECHLRRALASALATDLEGVDDTPDVEGAAPRRPREDECGVVLFGQFWPAALLAVQAQVRLVEADTVVVSGPAGDACVYAAGRLLYRVAHPNRRFFLDLSAQCMAQPAARVAYEGRDSADLEAVDYELEGALARLCGAARHLDSGEALSAARVLREYVLRFEALAAA</sequence>
<evidence type="ECO:0000313" key="2">
    <source>
        <dbReference type="Proteomes" id="UP001293718"/>
    </source>
</evidence>
<proteinExistence type="predicted"/>